<dbReference type="STRING" id="398720.MED217_04587"/>
<dbReference type="InterPro" id="IPR036378">
    <property type="entry name" value="FAS1_dom_sf"/>
</dbReference>
<proteinExistence type="predicted"/>
<keyword evidence="3" id="KW-1185">Reference proteome</keyword>
<dbReference type="PROSITE" id="PS51257">
    <property type="entry name" value="PROKAR_LIPOPROTEIN"/>
    <property type="match status" value="1"/>
</dbReference>
<dbReference type="GO" id="GO:0005615">
    <property type="term" value="C:extracellular space"/>
    <property type="evidence" value="ECO:0007669"/>
    <property type="project" value="TreeGrafter"/>
</dbReference>
<dbReference type="Gene3D" id="2.30.180.10">
    <property type="entry name" value="FAS1 domain"/>
    <property type="match status" value="2"/>
</dbReference>
<dbReference type="PROSITE" id="PS50213">
    <property type="entry name" value="FAS1"/>
    <property type="match status" value="2"/>
</dbReference>
<evidence type="ECO:0000313" key="2">
    <source>
        <dbReference type="EMBL" id="EAQ50279.1"/>
    </source>
</evidence>
<dbReference type="eggNOG" id="COG2335">
    <property type="taxonomic scope" value="Bacteria"/>
</dbReference>
<dbReference type="PANTHER" id="PTHR10900:SF77">
    <property type="entry name" value="FI19380P1"/>
    <property type="match status" value="1"/>
</dbReference>
<dbReference type="HOGENOM" id="CLU_376369_0_0_10"/>
<dbReference type="GO" id="GO:0007155">
    <property type="term" value="P:cell adhesion"/>
    <property type="evidence" value="ECO:0007669"/>
    <property type="project" value="TreeGrafter"/>
</dbReference>
<protein>
    <recommendedName>
        <fullName evidence="1">FAS1 domain-containing protein</fullName>
    </recommendedName>
</protein>
<reference evidence="2 3" key="1">
    <citation type="journal article" date="2007" name="Nature">
        <title>Light stimulates growth of proteorhodopsin-containing marine Flavobacteria.</title>
        <authorList>
            <person name="Gomez-Consarnau L."/>
            <person name="Gonzalez J.M."/>
            <person name="Coll-Llado M."/>
            <person name="Gourdon P."/>
            <person name="Pascher T."/>
            <person name="Neutze R."/>
            <person name="Pedros-Alio C."/>
            <person name="Pinhassi J."/>
        </authorList>
    </citation>
    <scope>NUCLEOTIDE SEQUENCE [LARGE SCALE GENOMIC DNA]</scope>
    <source>
        <strain evidence="2 3">MED217</strain>
    </source>
</reference>
<comment type="caution">
    <text evidence="2">The sequence shown here is derived from an EMBL/GenBank/DDBJ whole genome shotgun (WGS) entry which is preliminary data.</text>
</comment>
<dbReference type="AlphaFoldDB" id="A3XJJ2"/>
<dbReference type="GO" id="GO:0030198">
    <property type="term" value="P:extracellular matrix organization"/>
    <property type="evidence" value="ECO:0007669"/>
    <property type="project" value="TreeGrafter"/>
</dbReference>
<dbReference type="OrthoDB" id="659398at2"/>
<dbReference type="GO" id="GO:0031012">
    <property type="term" value="C:extracellular matrix"/>
    <property type="evidence" value="ECO:0007669"/>
    <property type="project" value="TreeGrafter"/>
</dbReference>
<feature type="domain" description="FAS1" evidence="1">
    <location>
        <begin position="577"/>
        <end position="740"/>
    </location>
</feature>
<dbReference type="InterPro" id="IPR050904">
    <property type="entry name" value="Adhesion/Biosynth-related"/>
</dbReference>
<organism evidence="2 3">
    <name type="scientific">Leeuwenhoekiella blandensis (strain CECT 7118 / CCUG 51940 / KCTC 22103 / MED217)</name>
    <name type="common">Flavobacterium sp. (strain MED217)</name>
    <dbReference type="NCBI Taxonomy" id="398720"/>
    <lineage>
        <taxon>Bacteria</taxon>
        <taxon>Pseudomonadati</taxon>
        <taxon>Bacteroidota</taxon>
        <taxon>Flavobacteriia</taxon>
        <taxon>Flavobacteriales</taxon>
        <taxon>Flavobacteriaceae</taxon>
        <taxon>Leeuwenhoekiella</taxon>
    </lineage>
</organism>
<dbReference type="GO" id="GO:0050839">
    <property type="term" value="F:cell adhesion molecule binding"/>
    <property type="evidence" value="ECO:0007669"/>
    <property type="project" value="TreeGrafter"/>
</dbReference>
<evidence type="ECO:0000313" key="3">
    <source>
        <dbReference type="Proteomes" id="UP000001601"/>
    </source>
</evidence>
<dbReference type="PANTHER" id="PTHR10900">
    <property type="entry name" value="PERIOSTIN-RELATED"/>
    <property type="match status" value="1"/>
</dbReference>
<name>A3XJJ2_LEEBM</name>
<dbReference type="Proteomes" id="UP000001601">
    <property type="component" value="Unassembled WGS sequence"/>
</dbReference>
<dbReference type="SUPFAM" id="SSF82153">
    <property type="entry name" value="FAS1 domain"/>
    <property type="match status" value="3"/>
</dbReference>
<accession>A3XJJ2</accession>
<dbReference type="InterPro" id="IPR000782">
    <property type="entry name" value="FAS1_domain"/>
</dbReference>
<gene>
    <name evidence="2" type="ORF">MED217_04587</name>
</gene>
<dbReference type="EMBL" id="AANC01000002">
    <property type="protein sequence ID" value="EAQ50279.1"/>
    <property type="molecule type" value="Genomic_DNA"/>
</dbReference>
<sequence>MNRPLLSYLSYLFCAIVIAGCSSKEFDEYYARPDDLEDPIYQQLEAQGNFTNLTRLIEKANYKDILGKAGYWTMMAPNDEAFERFFQEQGISDVNEIDSVMANKIVRYALIYNAFRTERLSDYQSNVGWEEDNAFRRRTAYYDGFETKTVDGNEIVVASSNRNNAPGGDPYIPGDNNNKYLTYFVDEFMATNNLGAYDYNFFFPEETYTGFNVLAAETVAADIIAENGIIHEVDKVSLPLVNLDQKLEQSPNYSIFRSLLEDNLVNYVFDQDATTTYQNFTRNTDQVYVKVYDPALSFSPNNENFIKEADNDGQSDAYTLFVPQNDVLQDFIDEVLLKNYPSLDQLPKYVFEDFINAHMVQNAVWPSIAEAYSNALEEDIRIDINTEVEEAEILSNGFFYGTSKVQESNLFFSVYTSAYLDPEFTLATRLYNDGSGYREIISNINSRYTLFLPSDNVLRDLGYDYNINREEWVFTDPATGNVVTGTIARSRLLRILYNGIVPTPNDELNDLSGSGIIRSGDFDLPGEYIKWENNTVYAAGNEVIGDRVNIIGFEDQRNGRTYYIDNLLQFSEEAQGMDIMRLAEEPGSEYANFYNYLRNSPLYDPAAGTITGVELGTSYTFVIPNNAAIEQAVRDGILPGDPATGTPEFNPPLSGQQDQVADFIRYHILATRTASDDGLLSGQIETLRRDGIGEKTYIGLVTSPGELSFVDSAGRIVNYIPSESNNLADRSLIHLVDNYLLYTE</sequence>
<dbReference type="RefSeq" id="WP_009779306.1">
    <property type="nucleotide sequence ID" value="NZ_CH672395.1"/>
</dbReference>
<evidence type="ECO:0000259" key="1">
    <source>
        <dbReference type="PROSITE" id="PS50213"/>
    </source>
</evidence>
<feature type="domain" description="FAS1" evidence="1">
    <location>
        <begin position="37"/>
        <end position="237"/>
    </location>
</feature>
<dbReference type="Pfam" id="PF02469">
    <property type="entry name" value="Fasciclin"/>
    <property type="match status" value="1"/>
</dbReference>